<dbReference type="EMBL" id="JBBPBN010000046">
    <property type="protein sequence ID" value="KAK8995337.1"/>
    <property type="molecule type" value="Genomic_DNA"/>
</dbReference>
<gene>
    <name evidence="2" type="ORF">V6N11_069775</name>
</gene>
<evidence type="ECO:0000256" key="1">
    <source>
        <dbReference type="SAM" id="MobiDB-lite"/>
    </source>
</evidence>
<accession>A0ABR2Q3T1</accession>
<feature type="region of interest" description="Disordered" evidence="1">
    <location>
        <begin position="236"/>
        <end position="261"/>
    </location>
</feature>
<evidence type="ECO:0000313" key="3">
    <source>
        <dbReference type="Proteomes" id="UP001396334"/>
    </source>
</evidence>
<protein>
    <submittedName>
        <fullName evidence="2">Uncharacterized protein</fullName>
    </submittedName>
</protein>
<keyword evidence="3" id="KW-1185">Reference proteome</keyword>
<proteinExistence type="predicted"/>
<reference evidence="2 3" key="1">
    <citation type="journal article" date="2024" name="G3 (Bethesda)">
        <title>Genome assembly of Hibiscus sabdariffa L. provides insights into metabolisms of medicinal natural products.</title>
        <authorList>
            <person name="Kim T."/>
        </authorList>
    </citation>
    <scope>NUCLEOTIDE SEQUENCE [LARGE SCALE GENOMIC DNA]</scope>
    <source>
        <strain evidence="2">TK-2024</strain>
        <tissue evidence="2">Old leaves</tissue>
    </source>
</reference>
<evidence type="ECO:0000313" key="2">
    <source>
        <dbReference type="EMBL" id="KAK8995337.1"/>
    </source>
</evidence>
<comment type="caution">
    <text evidence="2">The sequence shown here is derived from an EMBL/GenBank/DDBJ whole genome shotgun (WGS) entry which is preliminary data.</text>
</comment>
<name>A0ABR2Q3T1_9ROSI</name>
<feature type="region of interest" description="Disordered" evidence="1">
    <location>
        <begin position="62"/>
        <end position="94"/>
    </location>
</feature>
<organism evidence="2 3">
    <name type="scientific">Hibiscus sabdariffa</name>
    <name type="common">roselle</name>
    <dbReference type="NCBI Taxonomy" id="183260"/>
    <lineage>
        <taxon>Eukaryota</taxon>
        <taxon>Viridiplantae</taxon>
        <taxon>Streptophyta</taxon>
        <taxon>Embryophyta</taxon>
        <taxon>Tracheophyta</taxon>
        <taxon>Spermatophyta</taxon>
        <taxon>Magnoliopsida</taxon>
        <taxon>eudicotyledons</taxon>
        <taxon>Gunneridae</taxon>
        <taxon>Pentapetalae</taxon>
        <taxon>rosids</taxon>
        <taxon>malvids</taxon>
        <taxon>Malvales</taxon>
        <taxon>Malvaceae</taxon>
        <taxon>Malvoideae</taxon>
        <taxon>Hibiscus</taxon>
    </lineage>
</organism>
<feature type="region of interest" description="Disordered" evidence="1">
    <location>
        <begin position="1"/>
        <end position="32"/>
    </location>
</feature>
<feature type="compositionally biased region" description="Polar residues" evidence="1">
    <location>
        <begin position="238"/>
        <end position="261"/>
    </location>
</feature>
<sequence length="434" mass="47818">MENPNPNVENLKLKHENISGRPSDGGSLSDWPVIPDGVSLSVGVTSEEDKLRHSVHFEFPPILERPASPTPLEDQRAHKNGRQMISGPNSDSPLEMMEMEDQQEGSKLQGESIAGEIHDNMERSYASAVQGTYIAKDKNQYESLEEEIALTEEDVKIDPHPKEISIPSEELTTFGPWMVATHKNRRLRKESHKGSDVRHEQLTTGTSRFHVLQELEEELDLNQQVAVQEPVSSKETKVVSNAKGNSPLMSSKKTINAPTKLSSKPGVVLSAEAGSSKERNAKELHNRSAPMVFGEGFQEVAMRAVSQGGNHMATLIVEEGQDLQMLTGGNIVRAWGVKQKRRTEVLSKGLWIQKKSEFKIPSKPTIAEWMSLVPDKTEKWAMSNSSSSSHLAHGIVEANSVSLVVTQQVTDNNSSVLHEPVDSSALGPDCVMQM</sequence>
<dbReference type="Proteomes" id="UP001396334">
    <property type="component" value="Unassembled WGS sequence"/>
</dbReference>